<feature type="transmembrane region" description="Helical" evidence="19">
    <location>
        <begin position="76"/>
        <end position="94"/>
    </location>
</feature>
<keyword evidence="14" id="KW-0443">Lipid metabolism</keyword>
<gene>
    <name evidence="20" type="ORF">SAMN04488112_103122</name>
</gene>
<evidence type="ECO:0000256" key="13">
    <source>
        <dbReference type="ARBA" id="ARBA00022989"/>
    </source>
</evidence>
<keyword evidence="8" id="KW-1003">Cell membrane</keyword>
<dbReference type="GO" id="GO:0004605">
    <property type="term" value="F:phosphatidate cytidylyltransferase activity"/>
    <property type="evidence" value="ECO:0007669"/>
    <property type="project" value="UniProtKB-EC"/>
</dbReference>
<keyword evidence="9" id="KW-0444">Lipid biosynthesis</keyword>
<proteinExistence type="inferred from homology"/>
<feature type="transmembrane region" description="Helical" evidence="19">
    <location>
        <begin position="131"/>
        <end position="152"/>
    </location>
</feature>
<comment type="catalytic activity">
    <reaction evidence="1 18">
        <text>a 1,2-diacyl-sn-glycero-3-phosphate + CTP + H(+) = a CDP-1,2-diacyl-sn-glycerol + diphosphate</text>
        <dbReference type="Rhea" id="RHEA:16229"/>
        <dbReference type="ChEBI" id="CHEBI:15378"/>
        <dbReference type="ChEBI" id="CHEBI:33019"/>
        <dbReference type="ChEBI" id="CHEBI:37563"/>
        <dbReference type="ChEBI" id="CHEBI:58332"/>
        <dbReference type="ChEBI" id="CHEBI:58608"/>
        <dbReference type="EC" id="2.7.7.41"/>
    </reaction>
</comment>
<dbReference type="PANTHER" id="PTHR46382:SF1">
    <property type="entry name" value="PHOSPHATIDATE CYTIDYLYLTRANSFERASE"/>
    <property type="match status" value="1"/>
</dbReference>
<feature type="transmembrane region" description="Helical" evidence="19">
    <location>
        <begin position="50"/>
        <end position="70"/>
    </location>
</feature>
<dbReference type="InterPro" id="IPR000374">
    <property type="entry name" value="PC_trans"/>
</dbReference>
<feature type="transmembrane region" description="Helical" evidence="19">
    <location>
        <begin position="173"/>
        <end position="192"/>
    </location>
</feature>
<comment type="subcellular location">
    <subcellularLocation>
        <location evidence="2">Cell membrane</location>
        <topology evidence="2">Multi-pass membrane protein</topology>
    </subcellularLocation>
</comment>
<keyword evidence="15 19" id="KW-0472">Membrane</keyword>
<evidence type="ECO:0000256" key="9">
    <source>
        <dbReference type="ARBA" id="ARBA00022516"/>
    </source>
</evidence>
<dbReference type="STRING" id="1236220.SAMN04488112_103122"/>
<accession>A0A1G6IZY0</accession>
<evidence type="ECO:0000256" key="18">
    <source>
        <dbReference type="RuleBase" id="RU003938"/>
    </source>
</evidence>
<dbReference type="PROSITE" id="PS01315">
    <property type="entry name" value="CDS"/>
    <property type="match status" value="1"/>
</dbReference>
<evidence type="ECO:0000256" key="14">
    <source>
        <dbReference type="ARBA" id="ARBA00023098"/>
    </source>
</evidence>
<evidence type="ECO:0000256" key="16">
    <source>
        <dbReference type="ARBA" id="ARBA00023209"/>
    </source>
</evidence>
<evidence type="ECO:0000256" key="11">
    <source>
        <dbReference type="ARBA" id="ARBA00022692"/>
    </source>
</evidence>
<dbReference type="UniPathway" id="UPA00557">
    <property type="reaction ID" value="UER00614"/>
</dbReference>
<evidence type="ECO:0000313" key="20">
    <source>
        <dbReference type="EMBL" id="SDC12122.1"/>
    </source>
</evidence>
<dbReference type="GO" id="GO:0016024">
    <property type="term" value="P:CDP-diacylglycerol biosynthetic process"/>
    <property type="evidence" value="ECO:0007669"/>
    <property type="project" value="UniProtKB-UniPathway"/>
</dbReference>
<evidence type="ECO:0000256" key="3">
    <source>
        <dbReference type="ARBA" id="ARBA00005119"/>
    </source>
</evidence>
<dbReference type="PANTHER" id="PTHR46382">
    <property type="entry name" value="PHOSPHATIDATE CYTIDYLYLTRANSFERASE"/>
    <property type="match status" value="1"/>
</dbReference>
<dbReference type="Proteomes" id="UP000199387">
    <property type="component" value="Unassembled WGS sequence"/>
</dbReference>
<evidence type="ECO:0000256" key="15">
    <source>
        <dbReference type="ARBA" id="ARBA00023136"/>
    </source>
</evidence>
<dbReference type="OrthoDB" id="9799199at2"/>
<dbReference type="AlphaFoldDB" id="A0A1G6IZY0"/>
<dbReference type="RefSeq" id="WP_091566544.1">
    <property type="nucleotide sequence ID" value="NZ_FMZA01000003.1"/>
</dbReference>
<feature type="transmembrane region" description="Helical" evidence="19">
    <location>
        <begin position="198"/>
        <end position="218"/>
    </location>
</feature>
<name>A0A1G6IZY0_9BACL</name>
<comment type="pathway">
    <text evidence="4">Lipid metabolism.</text>
</comment>
<keyword evidence="11 18" id="KW-0812">Transmembrane</keyword>
<dbReference type="Pfam" id="PF01148">
    <property type="entry name" value="CTP_transf_1"/>
    <property type="match status" value="1"/>
</dbReference>
<feature type="transmembrane region" description="Helical" evidence="19">
    <location>
        <begin position="12"/>
        <end position="38"/>
    </location>
</feature>
<keyword evidence="16" id="KW-0594">Phospholipid biosynthesis</keyword>
<evidence type="ECO:0000256" key="17">
    <source>
        <dbReference type="ARBA" id="ARBA00023264"/>
    </source>
</evidence>
<keyword evidence="12 18" id="KW-0548">Nucleotidyltransferase</keyword>
<evidence type="ECO:0000256" key="5">
    <source>
        <dbReference type="ARBA" id="ARBA00010185"/>
    </source>
</evidence>
<keyword evidence="17" id="KW-1208">Phospholipid metabolism</keyword>
<evidence type="ECO:0000256" key="8">
    <source>
        <dbReference type="ARBA" id="ARBA00022475"/>
    </source>
</evidence>
<keyword evidence="21" id="KW-1185">Reference proteome</keyword>
<dbReference type="EC" id="2.7.7.41" evidence="6 18"/>
<evidence type="ECO:0000256" key="1">
    <source>
        <dbReference type="ARBA" id="ARBA00001698"/>
    </source>
</evidence>
<comment type="pathway">
    <text evidence="3 18">Phospholipid metabolism; CDP-diacylglycerol biosynthesis; CDP-diacylglycerol from sn-glycerol 3-phosphate: step 3/3.</text>
</comment>
<evidence type="ECO:0000256" key="6">
    <source>
        <dbReference type="ARBA" id="ARBA00012487"/>
    </source>
</evidence>
<evidence type="ECO:0000256" key="10">
    <source>
        <dbReference type="ARBA" id="ARBA00022679"/>
    </source>
</evidence>
<evidence type="ECO:0000313" key="21">
    <source>
        <dbReference type="Proteomes" id="UP000199387"/>
    </source>
</evidence>
<evidence type="ECO:0000256" key="4">
    <source>
        <dbReference type="ARBA" id="ARBA00005189"/>
    </source>
</evidence>
<protein>
    <recommendedName>
        <fullName evidence="7 18">Phosphatidate cytidylyltransferase</fullName>
        <ecNumber evidence="6 18">2.7.7.41</ecNumber>
    </recommendedName>
</protein>
<sequence>MKQRVITGVLGGAGFLILLWIGAWGYVSLVAVLATLGYFEFTRMKRISFLSIRSLIGLFLIWCLLLQSFGGLDWPWSKSDTVLAGMLIFLMLMVTSRNRVDVDEIAYLFLGSLYIGYGFSFMIHARMIDNGLAWSLLAIMVTFANDTGAYFSGKRWGKRKLWPSVSPNKTWEGSLGGILFSLVVSGVIAFYFPELGSLVAVIGIGLLISLTGQFGDLVESAIKRKMGVKDTGTLLPGHGGVLDRFDSLLFVFPVLHLVQLI</sequence>
<reference evidence="20 21" key="1">
    <citation type="submission" date="2016-10" db="EMBL/GenBank/DDBJ databases">
        <authorList>
            <person name="de Groot N.N."/>
        </authorList>
    </citation>
    <scope>NUCLEOTIDE SEQUENCE [LARGE SCALE GENOMIC DNA]</scope>
    <source>
        <strain evidence="20 21">DSM 45514</strain>
    </source>
</reference>
<keyword evidence="13 19" id="KW-1133">Transmembrane helix</keyword>
<evidence type="ECO:0000256" key="7">
    <source>
        <dbReference type="ARBA" id="ARBA00019373"/>
    </source>
</evidence>
<comment type="similarity">
    <text evidence="5 18">Belongs to the CDS family.</text>
</comment>
<evidence type="ECO:0000256" key="19">
    <source>
        <dbReference type="SAM" id="Phobius"/>
    </source>
</evidence>
<organism evidence="20 21">
    <name type="scientific">Melghirimyces thermohalophilus</name>
    <dbReference type="NCBI Taxonomy" id="1236220"/>
    <lineage>
        <taxon>Bacteria</taxon>
        <taxon>Bacillati</taxon>
        <taxon>Bacillota</taxon>
        <taxon>Bacilli</taxon>
        <taxon>Bacillales</taxon>
        <taxon>Thermoactinomycetaceae</taxon>
        <taxon>Melghirimyces</taxon>
    </lineage>
</organism>
<evidence type="ECO:0000256" key="12">
    <source>
        <dbReference type="ARBA" id="ARBA00022695"/>
    </source>
</evidence>
<feature type="transmembrane region" description="Helical" evidence="19">
    <location>
        <begin position="106"/>
        <end position="125"/>
    </location>
</feature>
<dbReference type="EMBL" id="FMZA01000003">
    <property type="protein sequence ID" value="SDC12122.1"/>
    <property type="molecule type" value="Genomic_DNA"/>
</dbReference>
<evidence type="ECO:0000256" key="2">
    <source>
        <dbReference type="ARBA" id="ARBA00004651"/>
    </source>
</evidence>
<keyword evidence="10 18" id="KW-0808">Transferase</keyword>
<dbReference type="GO" id="GO:0005886">
    <property type="term" value="C:plasma membrane"/>
    <property type="evidence" value="ECO:0007669"/>
    <property type="project" value="UniProtKB-SubCell"/>
</dbReference>